<dbReference type="Proteomes" id="UP000009886">
    <property type="component" value="Unassembled WGS sequence"/>
</dbReference>
<dbReference type="AlphaFoldDB" id="K9FSU9"/>
<reference evidence="2" key="1">
    <citation type="journal article" date="2012" name="BMC Genomics">
        <title>Genome sequence of the necrotrophic fungus Penicillium digitatum, the main postharvest pathogen of citrus.</title>
        <authorList>
            <person name="Marcet-Houben M."/>
            <person name="Ballester A.-R."/>
            <person name="de la Fuente B."/>
            <person name="Harries E."/>
            <person name="Marcos J.F."/>
            <person name="Gonzalez-Candelas L."/>
            <person name="Gabaldon T."/>
        </authorList>
    </citation>
    <scope>NUCLEOTIDE SEQUENCE [LARGE SCALE GENOMIC DNA]</scope>
    <source>
        <strain evidence="2">Pd1 / CECT 20795</strain>
    </source>
</reference>
<dbReference type="HOGENOM" id="CLU_3399559_0_0_1"/>
<name>K9FSU9_PEND1</name>
<dbReference type="EMBL" id="AKCU01000551">
    <property type="protein sequence ID" value="EKV04156.1"/>
    <property type="molecule type" value="Genomic_DNA"/>
</dbReference>
<dbReference type="KEGG" id="pdp:PDIP_88530"/>
<dbReference type="Gene3D" id="3.10.310.10">
    <property type="entry name" value="Diaminopimelate Epimerase, Chain A, domain 1"/>
    <property type="match status" value="1"/>
</dbReference>
<sequence length="31" mass="3398">MHAAGELTRIIWNGIPHLTGTLLEQRAQAKA</sequence>
<comment type="caution">
    <text evidence="1">The sequence shown here is derived from an EMBL/GenBank/DDBJ whole genome shotgun (WGS) entry which is preliminary data.</text>
</comment>
<gene>
    <name evidence="1" type="ORF">PDIP_88530</name>
</gene>
<accession>K9FSU9</accession>
<protein>
    <submittedName>
        <fullName evidence="1">Uncharacterized protein</fullName>
    </submittedName>
</protein>
<evidence type="ECO:0000313" key="1">
    <source>
        <dbReference type="EMBL" id="EKV04156.1"/>
    </source>
</evidence>
<evidence type="ECO:0000313" key="2">
    <source>
        <dbReference type="Proteomes" id="UP000009886"/>
    </source>
</evidence>
<dbReference type="VEuPathDB" id="FungiDB:PDIP_88530"/>
<proteinExistence type="predicted"/>
<organism evidence="1 2">
    <name type="scientific">Penicillium digitatum (strain Pd1 / CECT 20795)</name>
    <name type="common">Green mold</name>
    <dbReference type="NCBI Taxonomy" id="1170230"/>
    <lineage>
        <taxon>Eukaryota</taxon>
        <taxon>Fungi</taxon>
        <taxon>Dikarya</taxon>
        <taxon>Ascomycota</taxon>
        <taxon>Pezizomycotina</taxon>
        <taxon>Eurotiomycetes</taxon>
        <taxon>Eurotiomycetidae</taxon>
        <taxon>Eurotiales</taxon>
        <taxon>Aspergillaceae</taxon>
        <taxon>Penicillium</taxon>
    </lineage>
</organism>